<feature type="repeat" description="TPR" evidence="1">
    <location>
        <begin position="112"/>
        <end position="145"/>
    </location>
</feature>
<gene>
    <name evidence="3" type="ORF">EDM22_09950</name>
</gene>
<evidence type="ECO:0000313" key="3">
    <source>
        <dbReference type="EMBL" id="RNB49313.1"/>
    </source>
</evidence>
<dbReference type="RefSeq" id="WP_122936898.1">
    <property type="nucleotide sequence ID" value="NZ_JBHSNT010000100.1"/>
</dbReference>
<feature type="transmembrane region" description="Helical" evidence="2">
    <location>
        <begin position="34"/>
        <end position="55"/>
    </location>
</feature>
<keyword evidence="2" id="KW-1133">Transmembrane helix</keyword>
<evidence type="ECO:0000256" key="2">
    <source>
        <dbReference type="SAM" id="Phobius"/>
    </source>
</evidence>
<organism evidence="3 4">
    <name type="scientific">Agromyces tardus</name>
    <dbReference type="NCBI Taxonomy" id="2583849"/>
    <lineage>
        <taxon>Bacteria</taxon>
        <taxon>Bacillati</taxon>
        <taxon>Actinomycetota</taxon>
        <taxon>Actinomycetes</taxon>
        <taxon>Micrococcales</taxon>
        <taxon>Microbacteriaceae</taxon>
        <taxon>Agromyces</taxon>
    </lineage>
</organism>
<keyword evidence="2" id="KW-0812">Transmembrane</keyword>
<reference evidence="3 4" key="1">
    <citation type="submission" date="2018-10" db="EMBL/GenBank/DDBJ databases">
        <title>Isolation, diversity and antibacterial activity of antinobacteria from the wheat rhizosphere soil.</title>
        <authorList>
            <person name="Sun T."/>
        </authorList>
    </citation>
    <scope>NUCLEOTIDE SEQUENCE [LARGE SCALE GENOMIC DNA]</scope>
    <source>
        <strain evidence="3 4">SJ-23</strain>
    </source>
</reference>
<name>A0A3M8ADM2_9MICO</name>
<dbReference type="AlphaFoldDB" id="A0A3M8ADM2"/>
<keyword evidence="4" id="KW-1185">Reference proteome</keyword>
<dbReference type="Proteomes" id="UP000275048">
    <property type="component" value="Unassembled WGS sequence"/>
</dbReference>
<dbReference type="InterPro" id="IPR011990">
    <property type="entry name" value="TPR-like_helical_dom_sf"/>
</dbReference>
<dbReference type="PROSITE" id="PS50005">
    <property type="entry name" value="TPR"/>
    <property type="match status" value="1"/>
</dbReference>
<sequence length="157" mass="16778">MSAKAGALVMAALLALYLALVGWRAVQFVQTGEPVAIAIGIALIVLPIVAAWALWRELAFGMRSQALVRRLEAEGGLDLGIPVRPSGRADRVAADAAFPAFRAAAEAEPDSWRAWLRLGLAYDAAGDRRRARGAVRRAIELERAERQAATPPPSEQG</sequence>
<keyword evidence="2" id="KW-0472">Membrane</keyword>
<proteinExistence type="predicted"/>
<dbReference type="OrthoDB" id="4485518at2"/>
<evidence type="ECO:0000256" key="1">
    <source>
        <dbReference type="PROSITE-ProRule" id="PRU00339"/>
    </source>
</evidence>
<dbReference type="Gene3D" id="1.25.40.10">
    <property type="entry name" value="Tetratricopeptide repeat domain"/>
    <property type="match status" value="1"/>
</dbReference>
<keyword evidence="1" id="KW-0802">TPR repeat</keyword>
<dbReference type="SUPFAM" id="SSF48452">
    <property type="entry name" value="TPR-like"/>
    <property type="match status" value="1"/>
</dbReference>
<dbReference type="InterPro" id="IPR019734">
    <property type="entry name" value="TPR_rpt"/>
</dbReference>
<comment type="caution">
    <text evidence="3">The sequence shown here is derived from an EMBL/GenBank/DDBJ whole genome shotgun (WGS) entry which is preliminary data.</text>
</comment>
<dbReference type="EMBL" id="RHHB01000016">
    <property type="protein sequence ID" value="RNB49313.1"/>
    <property type="molecule type" value="Genomic_DNA"/>
</dbReference>
<protein>
    <submittedName>
        <fullName evidence="3">Uncharacterized protein</fullName>
    </submittedName>
</protein>
<accession>A0A3M8ADM2</accession>
<evidence type="ECO:0000313" key="4">
    <source>
        <dbReference type="Proteomes" id="UP000275048"/>
    </source>
</evidence>